<keyword evidence="1" id="KW-1133">Transmembrane helix</keyword>
<dbReference type="RefSeq" id="WP_103128526.1">
    <property type="nucleotide sequence ID" value="NZ_BFAG01000003.1"/>
</dbReference>
<dbReference type="Proteomes" id="UP000236569">
    <property type="component" value="Unassembled WGS sequence"/>
</dbReference>
<evidence type="ECO:0000256" key="1">
    <source>
        <dbReference type="SAM" id="Phobius"/>
    </source>
</evidence>
<keyword evidence="1" id="KW-0472">Membrane</keyword>
<sequence length="189" mass="20735">MLSRLTVLLVRTAGWGWPIPVAGGLALLSFRVLRRTGRAFQAHTDGHEPFDFQNRLTAAGVTAQLGAYTPGSRRWYRAFFVADLVFPLVAALFLGLVWARLLSRAGVWPARLLRWHAPLWPLLATGFDYGENVCFLLLSEGRARPDGPAAHLGVACKRLKLTSLGLTALATPALLMAFLWAAYAPRASR</sequence>
<dbReference type="AlphaFoldDB" id="A0A2I9CTI4"/>
<reference evidence="3" key="1">
    <citation type="submission" date="2018-01" db="EMBL/GenBank/DDBJ databases">
        <title>Draft Genome Sequence of the Radioresistant Bacterium Deinococcus aerius TR0125, Isolated from the Higher Atmosphere above Japan.</title>
        <authorList>
            <person name="Satoh K."/>
            <person name="Arai H."/>
            <person name="Sanzen T."/>
            <person name="Kawaguchi Y."/>
            <person name="Hayashi H."/>
            <person name="Yokobori S."/>
            <person name="Yamagishi A."/>
            <person name="Oono Y."/>
            <person name="Narumi I."/>
        </authorList>
    </citation>
    <scope>NUCLEOTIDE SEQUENCE [LARGE SCALE GENOMIC DNA]</scope>
    <source>
        <strain evidence="3">TR0125</strain>
    </source>
</reference>
<evidence type="ECO:0000313" key="3">
    <source>
        <dbReference type="Proteomes" id="UP000236569"/>
    </source>
</evidence>
<accession>A0A2I9CTI4</accession>
<feature type="transmembrane region" description="Helical" evidence="1">
    <location>
        <begin position="78"/>
        <end position="99"/>
    </location>
</feature>
<organism evidence="2 3">
    <name type="scientific">Deinococcus aerius</name>
    <dbReference type="NCBI Taxonomy" id="200253"/>
    <lineage>
        <taxon>Bacteria</taxon>
        <taxon>Thermotogati</taxon>
        <taxon>Deinococcota</taxon>
        <taxon>Deinococci</taxon>
        <taxon>Deinococcales</taxon>
        <taxon>Deinococcaceae</taxon>
        <taxon>Deinococcus</taxon>
    </lineage>
</organism>
<feature type="transmembrane region" description="Helical" evidence="1">
    <location>
        <begin position="15"/>
        <end position="33"/>
    </location>
</feature>
<gene>
    <name evidence="2" type="ORF">DAERI_030249</name>
</gene>
<name>A0A2I9CTI4_9DEIO</name>
<keyword evidence="1" id="KW-0812">Transmembrane</keyword>
<proteinExistence type="predicted"/>
<evidence type="ECO:0000313" key="2">
    <source>
        <dbReference type="EMBL" id="GBF05083.1"/>
    </source>
</evidence>
<protein>
    <submittedName>
        <fullName evidence="2">Uncharacterized protein</fullName>
    </submittedName>
</protein>
<feature type="transmembrane region" description="Helical" evidence="1">
    <location>
        <begin position="159"/>
        <end position="183"/>
    </location>
</feature>
<comment type="caution">
    <text evidence="2">The sequence shown here is derived from an EMBL/GenBank/DDBJ whole genome shotgun (WGS) entry which is preliminary data.</text>
</comment>
<dbReference type="EMBL" id="BFAG01000003">
    <property type="protein sequence ID" value="GBF05083.1"/>
    <property type="molecule type" value="Genomic_DNA"/>
</dbReference>
<keyword evidence="3" id="KW-1185">Reference proteome</keyword>